<dbReference type="Proteomes" id="UP000604825">
    <property type="component" value="Unassembled WGS sequence"/>
</dbReference>
<organism evidence="2 3">
    <name type="scientific">Miscanthus lutarioriparius</name>
    <dbReference type="NCBI Taxonomy" id="422564"/>
    <lineage>
        <taxon>Eukaryota</taxon>
        <taxon>Viridiplantae</taxon>
        <taxon>Streptophyta</taxon>
        <taxon>Embryophyta</taxon>
        <taxon>Tracheophyta</taxon>
        <taxon>Spermatophyta</taxon>
        <taxon>Magnoliopsida</taxon>
        <taxon>Liliopsida</taxon>
        <taxon>Poales</taxon>
        <taxon>Poaceae</taxon>
        <taxon>PACMAD clade</taxon>
        <taxon>Panicoideae</taxon>
        <taxon>Andropogonodae</taxon>
        <taxon>Andropogoneae</taxon>
        <taxon>Saccharinae</taxon>
        <taxon>Miscanthus</taxon>
    </lineage>
</organism>
<evidence type="ECO:0000313" key="3">
    <source>
        <dbReference type="Proteomes" id="UP000604825"/>
    </source>
</evidence>
<dbReference type="AlphaFoldDB" id="A0A811MZZ6"/>
<reference evidence="2" key="1">
    <citation type="submission" date="2020-10" db="EMBL/GenBank/DDBJ databases">
        <authorList>
            <person name="Han B."/>
            <person name="Lu T."/>
            <person name="Zhao Q."/>
            <person name="Huang X."/>
            <person name="Zhao Y."/>
        </authorList>
    </citation>
    <scope>NUCLEOTIDE SEQUENCE</scope>
</reference>
<protein>
    <submittedName>
        <fullName evidence="2">Uncharacterized protein</fullName>
    </submittedName>
</protein>
<feature type="region of interest" description="Disordered" evidence="1">
    <location>
        <begin position="33"/>
        <end position="53"/>
    </location>
</feature>
<comment type="caution">
    <text evidence="2">The sequence shown here is derived from an EMBL/GenBank/DDBJ whole genome shotgun (WGS) entry which is preliminary data.</text>
</comment>
<accession>A0A811MZZ6</accession>
<keyword evidence="3" id="KW-1185">Reference proteome</keyword>
<proteinExistence type="predicted"/>
<evidence type="ECO:0000256" key="1">
    <source>
        <dbReference type="SAM" id="MobiDB-lite"/>
    </source>
</evidence>
<evidence type="ECO:0000313" key="2">
    <source>
        <dbReference type="EMBL" id="CAD6212730.1"/>
    </source>
</evidence>
<gene>
    <name evidence="2" type="ORF">NCGR_LOCUS8481</name>
</gene>
<sequence length="102" mass="11472">MAAPTLADHEVLARSRVQVSVEIVVFLSTSQRWGRSESYPVQDSGSGRGGSEIHKDEVIEQSNYGQLTHRHLPVGCLKVKMGLPKKREGVRSMLRMITDRWI</sequence>
<feature type="compositionally biased region" description="Polar residues" evidence="1">
    <location>
        <begin position="33"/>
        <end position="45"/>
    </location>
</feature>
<dbReference type="EMBL" id="CAJGYO010000002">
    <property type="protein sequence ID" value="CAD6212730.1"/>
    <property type="molecule type" value="Genomic_DNA"/>
</dbReference>
<name>A0A811MZZ6_9POAL</name>